<keyword evidence="2" id="KW-1185">Reference proteome</keyword>
<sequence length="115" mass="13683">MRVEDLRVGIFLYDTLRDTVITVEAKHLQQFLIASDNFLERYKPIELRVENILQQGFYCGFEGDSTLELKYNGKALKLEIVWIKNKNEFSVFIQNKKTHQIKYLHELQNLQNSLF</sequence>
<proteinExistence type="predicted"/>
<gene>
    <name evidence="1" type="ORF">EG339_02830</name>
</gene>
<evidence type="ECO:0000313" key="2">
    <source>
        <dbReference type="Proteomes" id="UP000271193"/>
    </source>
</evidence>
<protein>
    <submittedName>
        <fullName evidence="1">Uncharacterized protein</fullName>
    </submittedName>
</protein>
<dbReference type="RefSeq" id="WP_123868765.1">
    <property type="nucleotide sequence ID" value="NZ_CP033932.1"/>
</dbReference>
<organism evidence="1 2">
    <name type="scientific">Chryseobacterium bernardetii</name>
    <dbReference type="NCBI Taxonomy" id="1241978"/>
    <lineage>
        <taxon>Bacteria</taxon>
        <taxon>Pseudomonadati</taxon>
        <taxon>Bacteroidota</taxon>
        <taxon>Flavobacteriia</taxon>
        <taxon>Flavobacteriales</taxon>
        <taxon>Weeksellaceae</taxon>
        <taxon>Chryseobacterium group</taxon>
        <taxon>Chryseobacterium</taxon>
    </lineage>
</organism>
<dbReference type="GeneID" id="99063734"/>
<evidence type="ECO:0000313" key="1">
    <source>
        <dbReference type="EMBL" id="AZB23630.1"/>
    </source>
</evidence>
<dbReference type="Proteomes" id="UP000271193">
    <property type="component" value="Chromosome"/>
</dbReference>
<dbReference type="AlphaFoldDB" id="A0A3G6TC50"/>
<accession>A0A3G6TC50</accession>
<dbReference type="KEGG" id="cben:EG339_02830"/>
<name>A0A3G6TC50_9FLAO</name>
<reference evidence="2" key="1">
    <citation type="submission" date="2018-11" db="EMBL/GenBank/DDBJ databases">
        <title>Proposal to divide the Flavobacteriaceae and reorganize its genera based on Amino Acid Identity values calculated from whole genome sequences.</title>
        <authorList>
            <person name="Nicholson A.C."/>
            <person name="Gulvik C.A."/>
            <person name="Whitney A.M."/>
            <person name="Humrighouse B.W."/>
            <person name="Bell M."/>
            <person name="Holmes B."/>
            <person name="Steigerwalt A.G."/>
            <person name="Villarma A."/>
            <person name="Sheth M."/>
            <person name="Batra D."/>
            <person name="Pryor J."/>
            <person name="Bernardet J.-F."/>
            <person name="Hugo C."/>
            <person name="Kampfer P."/>
            <person name="Newman J."/>
            <person name="McQuiston J.R."/>
        </authorList>
    </citation>
    <scope>NUCLEOTIDE SEQUENCE [LARGE SCALE GENOMIC DNA]</scope>
    <source>
        <strain evidence="2">G0229</strain>
    </source>
</reference>
<dbReference type="EMBL" id="CP033932">
    <property type="protein sequence ID" value="AZB23630.1"/>
    <property type="molecule type" value="Genomic_DNA"/>
</dbReference>